<dbReference type="EMBL" id="CP028902">
    <property type="protein sequence ID" value="AWB06771.1"/>
    <property type="molecule type" value="Genomic_DNA"/>
</dbReference>
<sequence>MRQPLQIAFRNIDPSPALEHLIREHAEKLDRFFGRILAKRVVFEVPHRHQHQGKQFTVQIAMTVPGEELVVRSDKSGGHGHETADAAIRDAFDAARRVLERFAERHRHEVKSHTPEPDAALT</sequence>
<dbReference type="OrthoDB" id="9782252at2"/>
<dbReference type="Pfam" id="PF02482">
    <property type="entry name" value="Ribosomal_S30AE"/>
    <property type="match status" value="1"/>
</dbReference>
<dbReference type="InterPro" id="IPR036567">
    <property type="entry name" value="RHF-like"/>
</dbReference>
<protein>
    <submittedName>
        <fullName evidence="1">Ribosome-associated translation inhibitor RaiA</fullName>
    </submittedName>
</protein>
<dbReference type="AlphaFoldDB" id="A0A2R4VQT5"/>
<accession>A0A2R4VQT5</accession>
<dbReference type="InterPro" id="IPR003489">
    <property type="entry name" value="RHF/RaiA"/>
</dbReference>
<organism evidence="1 2">
    <name type="scientific">Azospirillum humicireducens</name>
    <dbReference type="NCBI Taxonomy" id="1226968"/>
    <lineage>
        <taxon>Bacteria</taxon>
        <taxon>Pseudomonadati</taxon>
        <taxon>Pseudomonadota</taxon>
        <taxon>Alphaproteobacteria</taxon>
        <taxon>Rhodospirillales</taxon>
        <taxon>Azospirillaceae</taxon>
        <taxon>Azospirillum</taxon>
    </lineage>
</organism>
<name>A0A2R4VQT5_9PROT</name>
<keyword evidence="2" id="KW-1185">Reference proteome</keyword>
<proteinExistence type="predicted"/>
<dbReference type="RefSeq" id="WP_108547077.1">
    <property type="nucleotide sequence ID" value="NZ_CP028902.1"/>
</dbReference>
<reference evidence="1 2" key="1">
    <citation type="submission" date="2018-04" db="EMBL/GenBank/DDBJ databases">
        <title>Complete genome sequence of the nitrogen-fixing bacterium Azospirillum humicireducens type strain SgZ-5.</title>
        <authorList>
            <person name="Yu Z."/>
        </authorList>
    </citation>
    <scope>NUCLEOTIDE SEQUENCE [LARGE SCALE GENOMIC DNA]</scope>
    <source>
        <strain evidence="1 2">SgZ-5</strain>
        <plasmid evidence="1 2">pYZ1</plasmid>
    </source>
</reference>
<evidence type="ECO:0000313" key="1">
    <source>
        <dbReference type="EMBL" id="AWB06771.1"/>
    </source>
</evidence>
<dbReference type="SUPFAM" id="SSF69754">
    <property type="entry name" value="Ribosome binding protein Y (YfiA homologue)"/>
    <property type="match status" value="1"/>
</dbReference>
<geneLocation type="plasmid" evidence="1 2">
    <name>pYZ1</name>
</geneLocation>
<dbReference type="Gene3D" id="3.30.160.100">
    <property type="entry name" value="Ribosome hibernation promotion factor-like"/>
    <property type="match status" value="1"/>
</dbReference>
<dbReference type="CDD" id="cd00552">
    <property type="entry name" value="RaiA"/>
    <property type="match status" value="1"/>
</dbReference>
<evidence type="ECO:0000313" key="2">
    <source>
        <dbReference type="Proteomes" id="UP000077405"/>
    </source>
</evidence>
<dbReference type="Proteomes" id="UP000077405">
    <property type="component" value="Plasmid pYZ1"/>
</dbReference>
<gene>
    <name evidence="1" type="ORF">A6A40_17100</name>
</gene>
<dbReference type="KEGG" id="ahu:A6A40_17100"/>
<keyword evidence="1" id="KW-0614">Plasmid</keyword>